<feature type="compositionally biased region" description="Basic and acidic residues" evidence="11">
    <location>
        <begin position="297"/>
        <end position="311"/>
    </location>
</feature>
<proteinExistence type="inferred from homology"/>
<dbReference type="CDD" id="cd06898">
    <property type="entry name" value="PX_SNX10"/>
    <property type="match status" value="1"/>
</dbReference>
<dbReference type="SMART" id="SM00312">
    <property type="entry name" value="PX"/>
    <property type="match status" value="1"/>
</dbReference>
<comment type="subcellular location">
    <subcellularLocation>
        <location evidence="2">Cytoplasm</location>
    </subcellularLocation>
    <subcellularLocation>
        <location evidence="10">Endomembrane system</location>
        <topology evidence="10">Peripheral membrane protein</topology>
        <orientation evidence="10">Cytoplasmic side</orientation>
    </subcellularLocation>
    <subcellularLocation>
        <location evidence="1">Endosome</location>
    </subcellularLocation>
</comment>
<dbReference type="InParanoid" id="A0A2I4BR44"/>
<feature type="region of interest" description="Disordered" evidence="11">
    <location>
        <begin position="726"/>
        <end position="750"/>
    </location>
</feature>
<feature type="region of interest" description="Disordered" evidence="11">
    <location>
        <begin position="285"/>
        <end position="420"/>
    </location>
</feature>
<dbReference type="Gene3D" id="3.30.1520.10">
    <property type="entry name" value="Phox-like domain"/>
    <property type="match status" value="1"/>
</dbReference>
<dbReference type="InterPro" id="IPR001683">
    <property type="entry name" value="PX_dom"/>
</dbReference>
<dbReference type="STRING" id="52670.A0A2I4BR44"/>
<dbReference type="RefSeq" id="XP_013870203.1">
    <property type="nucleotide sequence ID" value="XM_014014749.1"/>
</dbReference>
<evidence type="ECO:0000256" key="2">
    <source>
        <dbReference type="ARBA" id="ARBA00004496"/>
    </source>
</evidence>
<dbReference type="CTD" id="29916"/>
<dbReference type="Proteomes" id="UP000192220">
    <property type="component" value="Unplaced"/>
</dbReference>
<feature type="compositionally biased region" description="Basic and acidic residues" evidence="11">
    <location>
        <begin position="558"/>
        <end position="575"/>
    </location>
</feature>
<sequence>MSRNQVDDEFIAVRVQDPRIQNEGSWNSYVDYKIFIHTNSKAFTAKTSCVRRRYSEFVWLKKKLQKNAGLVPVPDLPGKSIFYFSNEDFLERRRKGLQVFLNKVVHMTVCLSDSQLHLFLQTQLPVGHIQDCVQGLTPFSVMDAILNYASSNQGLAQAQEEESIREPSLTISYESMESPAPHQPHVTPNPEVLPCEESDPSVDVLDSDEMLHKKKPSVRISQKSHHLEVVVEDREPTQAIFYLGENPRDPASLGPAEQTERRSCLIQTPVEVHSPMETECELDNGFEEEESGVAINTDKKSEDHSEAKENQSRVSSEPETGVKSEEVLSFRVNNTEEVGERVAPKDVCSEKPDLRNPFTSQVYKGLSSNVQSERETNSDDEINHGSGRKDETIPQSEVSVETQNVDGAPEGEPSDSVQENLQQEVELTVEDEILIKTSNVNGAPEVESDYLVQERHKQEVEHVDKNNVLQAEVHKNGTSEVEPTDWIQEKHQHKVEHKDREEPLLQSEIHQNGNSAPEGVPSDLVQEKHQQEVEHKDKNNVLLQPDVHESGAPEEELRESVQEKQQIEQTIRDEILQSELLGETQNGNSRPERVPSDSVQENPQQEVEHIQSEVHEKVSPEVEPSDSVHQVEHAESEEDSTSLTSSDESIVQRSEEGSVCENSEDVRNWSENILDLHVNGSLQDEEDMTNTMDLIKSPELQPITADGDLTENGDFSILETSCLTEGDKFTKQEAPSTPLLNGSEETHYGQ</sequence>
<name>A0A2I4BR44_AUSLI</name>
<comment type="similarity">
    <text evidence="3">Belongs to the sorting nexin family.</text>
</comment>
<evidence type="ECO:0000256" key="8">
    <source>
        <dbReference type="ARBA" id="ARBA00023121"/>
    </source>
</evidence>
<keyword evidence="9" id="KW-0472">Membrane</keyword>
<feature type="compositionally biased region" description="Basic and acidic residues" evidence="11">
    <location>
        <begin position="606"/>
        <end position="620"/>
    </location>
</feature>
<keyword evidence="5" id="KW-0963">Cytoplasm</keyword>
<dbReference type="PANTHER" id="PTHR46209">
    <property type="entry name" value="PX DOMAIN-CONTAINING PROTEIN"/>
    <property type="match status" value="1"/>
</dbReference>
<feature type="compositionally biased region" description="Basic and acidic residues" evidence="11">
    <location>
        <begin position="525"/>
        <end position="539"/>
    </location>
</feature>
<evidence type="ECO:0000256" key="3">
    <source>
        <dbReference type="ARBA" id="ARBA00010883"/>
    </source>
</evidence>
<feature type="compositionally biased region" description="Polar residues" evidence="11">
    <location>
        <begin position="393"/>
        <end position="405"/>
    </location>
</feature>
<dbReference type="KEGG" id="alim:106521965"/>
<keyword evidence="4" id="KW-0813">Transport</keyword>
<evidence type="ECO:0000256" key="6">
    <source>
        <dbReference type="ARBA" id="ARBA00022753"/>
    </source>
</evidence>
<feature type="domain" description="PX" evidence="12">
    <location>
        <begin position="10"/>
        <end position="126"/>
    </location>
</feature>
<accession>A0A2I4BR44</accession>
<reference evidence="14" key="1">
    <citation type="submission" date="2025-08" db="UniProtKB">
        <authorList>
            <consortium name="RefSeq"/>
        </authorList>
    </citation>
    <scope>IDENTIFICATION</scope>
    <source>
        <strain evidence="14">Quisiro</strain>
        <tissue evidence="14">Liver</tissue>
    </source>
</reference>
<protein>
    <submittedName>
        <fullName evidence="14">Sorting nexin-11</fullName>
    </submittedName>
</protein>
<keyword evidence="8" id="KW-0446">Lipid-binding</keyword>
<evidence type="ECO:0000256" key="9">
    <source>
        <dbReference type="ARBA" id="ARBA00023136"/>
    </source>
</evidence>
<dbReference type="GeneID" id="106521965"/>
<dbReference type="InterPro" id="IPR036871">
    <property type="entry name" value="PX_dom_sf"/>
</dbReference>
<keyword evidence="6" id="KW-0967">Endosome</keyword>
<evidence type="ECO:0000256" key="4">
    <source>
        <dbReference type="ARBA" id="ARBA00022448"/>
    </source>
</evidence>
<evidence type="ECO:0000313" key="14">
    <source>
        <dbReference type="RefSeq" id="XP_013870203.1"/>
    </source>
</evidence>
<feature type="compositionally biased region" description="Basic and acidic residues" evidence="11">
    <location>
        <begin position="372"/>
        <end position="392"/>
    </location>
</feature>
<dbReference type="GO" id="GO:1901981">
    <property type="term" value="F:phosphatidylinositol phosphate binding"/>
    <property type="evidence" value="ECO:0007669"/>
    <property type="project" value="TreeGrafter"/>
</dbReference>
<evidence type="ECO:0000313" key="13">
    <source>
        <dbReference type="Proteomes" id="UP000192220"/>
    </source>
</evidence>
<dbReference type="AlphaFoldDB" id="A0A2I4BR44"/>
<feature type="region of interest" description="Disordered" evidence="11">
    <location>
        <begin position="468"/>
        <end position="667"/>
    </location>
</feature>
<keyword evidence="7" id="KW-0653">Protein transport</keyword>
<keyword evidence="13" id="KW-1185">Reference proteome</keyword>
<evidence type="ECO:0000256" key="10">
    <source>
        <dbReference type="ARBA" id="ARBA00029433"/>
    </source>
</evidence>
<feature type="compositionally biased region" description="Basic and acidic residues" evidence="11">
    <location>
        <begin position="338"/>
        <end position="354"/>
    </location>
</feature>
<evidence type="ECO:0000256" key="1">
    <source>
        <dbReference type="ARBA" id="ARBA00004177"/>
    </source>
</evidence>
<evidence type="ECO:0000259" key="12">
    <source>
        <dbReference type="PROSITE" id="PS50195"/>
    </source>
</evidence>
<dbReference type="PANTHER" id="PTHR46209:SF1">
    <property type="entry name" value="SORTING NEXIN-11"/>
    <property type="match status" value="1"/>
</dbReference>
<dbReference type="InterPro" id="IPR043544">
    <property type="entry name" value="SNX10/11"/>
</dbReference>
<dbReference type="PROSITE" id="PS50195">
    <property type="entry name" value="PX"/>
    <property type="match status" value="1"/>
</dbReference>
<gene>
    <name evidence="14" type="primary">snx11</name>
</gene>
<dbReference type="SUPFAM" id="SSF64268">
    <property type="entry name" value="PX domain"/>
    <property type="match status" value="1"/>
</dbReference>
<evidence type="ECO:0000256" key="11">
    <source>
        <dbReference type="SAM" id="MobiDB-lite"/>
    </source>
</evidence>
<organism evidence="13 14">
    <name type="scientific">Austrofundulus limnaeus</name>
    <name type="common">Annual killifish</name>
    <dbReference type="NCBI Taxonomy" id="52670"/>
    <lineage>
        <taxon>Eukaryota</taxon>
        <taxon>Metazoa</taxon>
        <taxon>Chordata</taxon>
        <taxon>Craniata</taxon>
        <taxon>Vertebrata</taxon>
        <taxon>Euteleostomi</taxon>
        <taxon>Actinopterygii</taxon>
        <taxon>Neopterygii</taxon>
        <taxon>Teleostei</taxon>
        <taxon>Neoteleostei</taxon>
        <taxon>Acanthomorphata</taxon>
        <taxon>Ovalentaria</taxon>
        <taxon>Atherinomorphae</taxon>
        <taxon>Cyprinodontiformes</taxon>
        <taxon>Rivulidae</taxon>
        <taxon>Austrofundulus</taxon>
    </lineage>
</organism>
<dbReference type="OrthoDB" id="5227681at2759"/>
<feature type="compositionally biased region" description="Polar residues" evidence="11">
    <location>
        <begin position="357"/>
        <end position="371"/>
    </location>
</feature>
<evidence type="ECO:0000256" key="7">
    <source>
        <dbReference type="ARBA" id="ARBA00022927"/>
    </source>
</evidence>
<dbReference type="GO" id="GO:0006886">
    <property type="term" value="P:intracellular protein transport"/>
    <property type="evidence" value="ECO:0007669"/>
    <property type="project" value="InterPro"/>
</dbReference>
<dbReference type="Pfam" id="PF00787">
    <property type="entry name" value="PX"/>
    <property type="match status" value="1"/>
</dbReference>
<feature type="region of interest" description="Disordered" evidence="11">
    <location>
        <begin position="175"/>
        <end position="202"/>
    </location>
</feature>
<dbReference type="GO" id="GO:0005768">
    <property type="term" value="C:endosome"/>
    <property type="evidence" value="ECO:0007669"/>
    <property type="project" value="UniProtKB-SubCell"/>
</dbReference>
<evidence type="ECO:0000256" key="5">
    <source>
        <dbReference type="ARBA" id="ARBA00022490"/>
    </source>
</evidence>
<dbReference type="GO" id="GO:0016050">
    <property type="term" value="P:vesicle organization"/>
    <property type="evidence" value="ECO:0007669"/>
    <property type="project" value="TreeGrafter"/>
</dbReference>